<name>A0A4Y2RWM0_ARAVE</name>
<proteinExistence type="predicted"/>
<dbReference type="Proteomes" id="UP000499080">
    <property type="component" value="Unassembled WGS sequence"/>
</dbReference>
<protein>
    <submittedName>
        <fullName evidence="1">Uncharacterized protein</fullName>
    </submittedName>
</protein>
<sequence length="130" mass="14399">MKEMLKYDVSLHAPSYTMSAWVVTLQKRTPLSSDTPGPGQRSTAILPSALLHSPFFKAKTSLSSGSSSKRKTSYHRSYQLKPSENFKRLADTQVPFFTIPEPSGSAMPDRKPLQLPPFFDHKNALSALSS</sequence>
<accession>A0A4Y2RWM0</accession>
<dbReference type="AlphaFoldDB" id="A0A4Y2RWM0"/>
<gene>
    <name evidence="1" type="ORF">AVEN_187969_1</name>
</gene>
<evidence type="ECO:0000313" key="1">
    <source>
        <dbReference type="EMBL" id="GBN79385.1"/>
    </source>
</evidence>
<evidence type="ECO:0000313" key="2">
    <source>
        <dbReference type="Proteomes" id="UP000499080"/>
    </source>
</evidence>
<dbReference type="EMBL" id="BGPR01147588">
    <property type="protein sequence ID" value="GBN79385.1"/>
    <property type="molecule type" value="Genomic_DNA"/>
</dbReference>
<reference evidence="1 2" key="1">
    <citation type="journal article" date="2019" name="Sci. Rep.">
        <title>Orb-weaving spider Araneus ventricosus genome elucidates the spidroin gene catalogue.</title>
        <authorList>
            <person name="Kono N."/>
            <person name="Nakamura H."/>
            <person name="Ohtoshi R."/>
            <person name="Moran D.A.P."/>
            <person name="Shinohara A."/>
            <person name="Yoshida Y."/>
            <person name="Fujiwara M."/>
            <person name="Mori M."/>
            <person name="Tomita M."/>
            <person name="Arakawa K."/>
        </authorList>
    </citation>
    <scope>NUCLEOTIDE SEQUENCE [LARGE SCALE GENOMIC DNA]</scope>
</reference>
<keyword evidence="2" id="KW-1185">Reference proteome</keyword>
<comment type="caution">
    <text evidence="1">The sequence shown here is derived from an EMBL/GenBank/DDBJ whole genome shotgun (WGS) entry which is preliminary data.</text>
</comment>
<organism evidence="1 2">
    <name type="scientific">Araneus ventricosus</name>
    <name type="common">Orbweaver spider</name>
    <name type="synonym">Epeira ventricosa</name>
    <dbReference type="NCBI Taxonomy" id="182803"/>
    <lineage>
        <taxon>Eukaryota</taxon>
        <taxon>Metazoa</taxon>
        <taxon>Ecdysozoa</taxon>
        <taxon>Arthropoda</taxon>
        <taxon>Chelicerata</taxon>
        <taxon>Arachnida</taxon>
        <taxon>Araneae</taxon>
        <taxon>Araneomorphae</taxon>
        <taxon>Entelegynae</taxon>
        <taxon>Araneoidea</taxon>
        <taxon>Araneidae</taxon>
        <taxon>Araneus</taxon>
    </lineage>
</organism>